<organism evidence="1 2">
    <name type="scientific">Sorangium cellulosum</name>
    <name type="common">Polyangium cellulosum</name>
    <dbReference type="NCBI Taxonomy" id="56"/>
    <lineage>
        <taxon>Bacteria</taxon>
        <taxon>Pseudomonadati</taxon>
        <taxon>Myxococcota</taxon>
        <taxon>Polyangia</taxon>
        <taxon>Polyangiales</taxon>
        <taxon>Polyangiaceae</taxon>
        <taxon>Sorangium</taxon>
    </lineage>
</organism>
<reference evidence="1 2" key="1">
    <citation type="submission" date="2015-09" db="EMBL/GenBank/DDBJ databases">
        <title>Sorangium comparison.</title>
        <authorList>
            <person name="Zaburannyi N."/>
            <person name="Bunk B."/>
            <person name="Overmann J."/>
            <person name="Mueller R."/>
        </authorList>
    </citation>
    <scope>NUCLEOTIDE SEQUENCE [LARGE SCALE GENOMIC DNA]</scope>
    <source>
        <strain evidence="1 2">So ce26</strain>
    </source>
</reference>
<evidence type="ECO:0000313" key="1">
    <source>
        <dbReference type="EMBL" id="AUX42745.1"/>
    </source>
</evidence>
<proteinExistence type="predicted"/>
<name>A0A2L0ETY2_SORCE</name>
<dbReference type="EMBL" id="CP012673">
    <property type="protein sequence ID" value="AUX42745.1"/>
    <property type="molecule type" value="Genomic_DNA"/>
</dbReference>
<dbReference type="OrthoDB" id="48749at2"/>
<dbReference type="AlphaFoldDB" id="A0A2L0ETY2"/>
<dbReference type="Proteomes" id="UP000238348">
    <property type="component" value="Chromosome"/>
</dbReference>
<evidence type="ECO:0000313" key="2">
    <source>
        <dbReference type="Proteomes" id="UP000238348"/>
    </source>
</evidence>
<dbReference type="RefSeq" id="WP_104981508.1">
    <property type="nucleotide sequence ID" value="NZ_CP012673.1"/>
</dbReference>
<gene>
    <name evidence="1" type="ORF">SOCE26_041780</name>
</gene>
<sequence length="331" mass="35292">MAALPLAAALSLGAAGCGGAPRAAAGAEGAGVPVGELPIEAVAAELEAMSGAVLEGREATFRDILADTVAKDMYLCVPSARQVFHGDVPEGERRIAGAMPHYGLFFGPMRYLVRRRGGAWEVEVRVAVEPPAGAGRLELPDCGLAAQLGEALTCRGTPYARSGSTDACPGSGEFSAAATPAAIRALLARWSAEVEGYWNRDARAFALPVRYDFDFVLESEARARALRVDFAVPLSPTCGRTPYFYAIRAGWSLPVLAHEVGHVLGLLDEYEALSGIVRCYPKTPFPGAEISRMGLSMREGTRLLPVHHYLVLRRFFCREPSSTDPYAGAIR</sequence>
<accession>A0A2L0ETY2</accession>
<protein>
    <submittedName>
        <fullName evidence="1">Uncharacterized protein</fullName>
    </submittedName>
</protein>
<dbReference type="SUPFAM" id="SSF55486">
    <property type="entry name" value="Metalloproteases ('zincins'), catalytic domain"/>
    <property type="match status" value="1"/>
</dbReference>